<evidence type="ECO:0000256" key="1">
    <source>
        <dbReference type="ARBA" id="ARBA00022722"/>
    </source>
</evidence>
<dbReference type="CDD" id="cd22159">
    <property type="entry name" value="F-box_AtTIR1-like"/>
    <property type="match status" value="1"/>
</dbReference>
<dbReference type="InterPro" id="IPR006553">
    <property type="entry name" value="Leu-rich_rpt_Cys-con_subtyp"/>
</dbReference>
<evidence type="ECO:0000256" key="5">
    <source>
        <dbReference type="SAM" id="MobiDB-lite"/>
    </source>
</evidence>
<accession>A0ABQ8CMR9</accession>
<dbReference type="InterPro" id="IPR047021">
    <property type="entry name" value="REXO1/3/4-like"/>
</dbReference>
<keyword evidence="3" id="KW-0269">Exonuclease</keyword>
<evidence type="ECO:0000256" key="4">
    <source>
        <dbReference type="SAM" id="Coils"/>
    </source>
</evidence>
<keyword evidence="2" id="KW-0378">Hydrolase</keyword>
<dbReference type="PROSITE" id="PS50181">
    <property type="entry name" value="FBOX"/>
    <property type="match status" value="1"/>
</dbReference>
<evidence type="ECO:0000313" key="8">
    <source>
        <dbReference type="Proteomes" id="UP000824890"/>
    </source>
</evidence>
<dbReference type="Pfam" id="PF13516">
    <property type="entry name" value="LRR_6"/>
    <property type="match status" value="1"/>
</dbReference>
<dbReference type="InterPro" id="IPR012337">
    <property type="entry name" value="RNaseH-like_sf"/>
</dbReference>
<dbReference type="CDD" id="cd22249">
    <property type="entry name" value="UDM1_RNF168_RNF169-like"/>
    <property type="match status" value="1"/>
</dbReference>
<feature type="domain" description="F-box" evidence="6">
    <location>
        <begin position="61"/>
        <end position="107"/>
    </location>
</feature>
<feature type="compositionally biased region" description="Basic and acidic residues" evidence="5">
    <location>
        <begin position="958"/>
        <end position="970"/>
    </location>
</feature>
<dbReference type="Gene3D" id="3.30.420.10">
    <property type="entry name" value="Ribonuclease H-like superfamily/Ribonuclease H"/>
    <property type="match status" value="2"/>
</dbReference>
<comment type="caution">
    <text evidence="7">The sequence shown here is derived from an EMBL/GenBank/DDBJ whole genome shotgun (WGS) entry which is preliminary data.</text>
</comment>
<evidence type="ECO:0000256" key="3">
    <source>
        <dbReference type="ARBA" id="ARBA00022839"/>
    </source>
</evidence>
<dbReference type="PANTHER" id="PTHR12801:SF145">
    <property type="entry name" value="SMALL RNA DEGRADING NUCLEASE 1-RELATED"/>
    <property type="match status" value="1"/>
</dbReference>
<dbReference type="Pfam" id="PF00929">
    <property type="entry name" value="RNase_T"/>
    <property type="match status" value="1"/>
</dbReference>
<feature type="coiled-coil region" evidence="4">
    <location>
        <begin position="1725"/>
        <end position="1759"/>
    </location>
</feature>
<dbReference type="SUPFAM" id="SSF53098">
    <property type="entry name" value="Ribonuclease H-like"/>
    <property type="match status" value="2"/>
</dbReference>
<dbReference type="Pfam" id="PF12937">
    <property type="entry name" value="F-box-like"/>
    <property type="match status" value="1"/>
</dbReference>
<reference evidence="7 8" key="1">
    <citation type="submission" date="2021-05" db="EMBL/GenBank/DDBJ databases">
        <title>Genome Assembly of Synthetic Allotetraploid Brassica napus Reveals Homoeologous Exchanges between Subgenomes.</title>
        <authorList>
            <person name="Davis J.T."/>
        </authorList>
    </citation>
    <scope>NUCLEOTIDE SEQUENCE [LARGE SCALE GENOMIC DNA]</scope>
    <source>
        <strain evidence="8">cv. Da-Ae</strain>
        <tissue evidence="7">Seedling</tissue>
    </source>
</reference>
<dbReference type="InterPro" id="IPR055411">
    <property type="entry name" value="LRR_FXL15/At3g58940/PEG3-like"/>
</dbReference>
<keyword evidence="8" id="KW-1185">Reference proteome</keyword>
<dbReference type="InterPro" id="IPR036397">
    <property type="entry name" value="RNaseH_sf"/>
</dbReference>
<evidence type="ECO:0000259" key="6">
    <source>
        <dbReference type="PROSITE" id="PS50181"/>
    </source>
</evidence>
<feature type="region of interest" description="Disordered" evidence="5">
    <location>
        <begin position="1"/>
        <end position="33"/>
    </location>
</feature>
<dbReference type="InterPro" id="IPR013520">
    <property type="entry name" value="Ribonucl_H"/>
</dbReference>
<dbReference type="CDD" id="cd06145">
    <property type="entry name" value="REX1_like"/>
    <property type="match status" value="1"/>
</dbReference>
<keyword evidence="4" id="KW-0175">Coiled coil</keyword>
<sequence>MGRKIREERRRGEVDETLSVMGQAPSSTAESNGREVDLRLWSVSPLIISGGESMDSGKSDRDYTLDLPDECLAHVFQYLGAGDRKRCSLVCKRWLFVDGQNRHRLSLDARAEIFSFLTSMFDRFDSVTKLALRCDRKSVSLSDEALVVISVRCLNLSRVKLRGCREITDLGMVEFARNCRNLKKLSVGSCNFGAKGVNAMLEHCKLLEELSVKRLRGIHEAAELIHLPGDGSSSSTLRSICLKELVNGQVFEPLVASTRTLKTLKIIRCLGDWDKVLQMIGEGDSSLSEIHLERLQVSDFGLSAISKCSKVETLHIVKTPECSNFGLIDVAERCKLLRKLHIDGWRTNRIGDEGLVAVARHCLNLQELVLIGVNATHKSLSAIASNCEKLERLALCGSGTIGDAEIACIAKKCGALRKFCIKGCPVSDLGIEALAAGCPNLVKLKVKKCKVVTGEIGEWLREQRRTLVVSMDGDETEATVAVDGESETALEEPRVGQAGGGVPEIVGSSNGGGSNNGGSRLATIRSKFGFFAGRNLSYSTVKASSVLHTLVLVMEHKLATAEKKVLVELVKLVQKRGLEGEKGGWKDFLNSYDKKLGSSISDPSRRSHDVLVAFLMSFDKEGDRQLLARILQCDANRNLIEKFKQESPDKETPEQRLVRMTITHPRYPIHYAFPSHAQDWFVTNSGKKQSKVIKSTRMLAIDCEMVTCKGGSEAVVRVAAVDRDLKVVLDKFVKPSLPVIDYKTEITGVTAEDLEKATLSVADIQKKLRRFLSKGTILVGHGLHNDLQVLKVDHARVIDTSLSVLDEELRMEGAAHNCVHDAAAAMKLVLAVVEKGAETSFPPTEKMLEVEKTMQEAKKASLYLHRIPHSVPSEELNGVITGDFKVEVKPPKNLGPYYSAEVVFSSQEEANQAFDNVDGDIVEEKMGLSQKMVEFKMMSSGSVSRLYIRKNVQDSEVSAKKRSNTEEIKVSSKRQKRENDAEEIREESVNHCSSRESKCENHIKEIEELKENHRKEIEELKENHIKETEELKEKLKAKEREFERICENHLTEELKEKLKAKDREVEAQDKMISFVSAQSGDTDKAKKIREAAIFTISFVACDSPFGNQLLWSIFKALRTFCAYQTLSFSSNAFRALIYIESLEPPFPTPPSTLSALEGPLSPLLDSRNINKNAEFMGITILLFDELGADLLRRGATRHDASSFTILETLMNHKANIKALFQSNSWILSHTTAKPEEGREVECCVLEDGTKQSETSSRPKSSLFLYFIFSRLAASERSSGTGTTLPRVSEVMEHKLASAEKKVLVDLVKLVQRRRLEGENGGWKEFLSSSGFGLSVGDPSQRSDDVLVAFLSTFKKKEDLQLFTLMLIKFKQESPDKETPEQRLVRVTITHPRYPIHYEFPSLAEDWFVTKCGKKQSKVIKSTRMLAIRCEMVTCENGSEAVVRVAAVDRDLKVVLDNFVKPSLPVIDYKTDITGVTAEDLEKETLSVADIQKKLRRFLSKGTILVGHGLHYCLQGRSCESNRYLSCLQLYRCLQFSNTFFVKSMQGKLSVLDEELRMEGAAHNCVHDAAAAMKLVLAVVEKGVETSFPPTEKMLEVEKTMQEAKKASLYLHRIPRNVPSQELKGLITGDFKVEVKPPKNLGPYYSAEVVFSSQEEANQAFDNVDGDIVEEKRGLPQKMVQFQSSSGSISRLYVRKNVRDGGVPVKKRRKTENDSEETREENVHHCSSLESICEKHLKEIEELKEKLKAKEREFEAMFSVLVFPYCSCSLILLALPDRFSVAGWLYFASLVTTGSFEEESGHGVLFDGTVISNGDFMIQLLTSRKRLHSQDHIVMRNECSRTRYLPRWEFAISSSFNPEPPKQDIAATASKCFHHGRILYHGQRTIFNFFITIQQVVNIFNPCRSIIYRFLPKQP</sequence>
<dbReference type="Proteomes" id="UP000824890">
    <property type="component" value="Unassembled WGS sequence"/>
</dbReference>
<feature type="region of interest" description="Disordered" evidence="5">
    <location>
        <begin position="958"/>
        <end position="996"/>
    </location>
</feature>
<keyword evidence="1" id="KW-0540">Nuclease</keyword>
<dbReference type="SMART" id="SM00367">
    <property type="entry name" value="LRR_CC"/>
    <property type="match status" value="7"/>
</dbReference>
<dbReference type="InterPro" id="IPR001810">
    <property type="entry name" value="F-box_dom"/>
</dbReference>
<dbReference type="Gene3D" id="3.80.10.10">
    <property type="entry name" value="Ribonuclease Inhibitor"/>
    <property type="match status" value="1"/>
</dbReference>
<organism evidence="7 8">
    <name type="scientific">Brassica napus</name>
    <name type="common">Rape</name>
    <dbReference type="NCBI Taxonomy" id="3708"/>
    <lineage>
        <taxon>Eukaryota</taxon>
        <taxon>Viridiplantae</taxon>
        <taxon>Streptophyta</taxon>
        <taxon>Embryophyta</taxon>
        <taxon>Tracheophyta</taxon>
        <taxon>Spermatophyta</taxon>
        <taxon>Magnoliopsida</taxon>
        <taxon>eudicotyledons</taxon>
        <taxon>Gunneridae</taxon>
        <taxon>Pentapetalae</taxon>
        <taxon>rosids</taxon>
        <taxon>malvids</taxon>
        <taxon>Brassicales</taxon>
        <taxon>Brassicaceae</taxon>
        <taxon>Brassiceae</taxon>
        <taxon>Brassica</taxon>
    </lineage>
</organism>
<dbReference type="SUPFAM" id="SSF81383">
    <property type="entry name" value="F-box domain"/>
    <property type="match status" value="1"/>
</dbReference>
<dbReference type="PANTHER" id="PTHR12801">
    <property type="entry name" value="RNA EXONUCLEASE REXO1 / RECO3 FAMILY MEMBER-RELATED"/>
    <property type="match status" value="1"/>
</dbReference>
<dbReference type="InterPro" id="IPR036047">
    <property type="entry name" value="F-box-like_dom_sf"/>
</dbReference>
<evidence type="ECO:0000313" key="7">
    <source>
        <dbReference type="EMBL" id="KAH0918343.1"/>
    </source>
</evidence>
<proteinExistence type="predicted"/>
<dbReference type="SUPFAM" id="SSF52047">
    <property type="entry name" value="RNI-like"/>
    <property type="match status" value="1"/>
</dbReference>
<dbReference type="InterPro" id="IPR032675">
    <property type="entry name" value="LRR_dom_sf"/>
</dbReference>
<feature type="compositionally biased region" description="Basic and acidic residues" evidence="5">
    <location>
        <begin position="1"/>
        <end position="14"/>
    </location>
</feature>
<dbReference type="InterPro" id="IPR034922">
    <property type="entry name" value="REX1-like_exo"/>
</dbReference>
<dbReference type="SMART" id="SM00256">
    <property type="entry name" value="FBOX"/>
    <property type="match status" value="1"/>
</dbReference>
<feature type="compositionally biased region" description="Basic and acidic residues" evidence="5">
    <location>
        <begin position="986"/>
        <end position="996"/>
    </location>
</feature>
<gene>
    <name evidence="7" type="ORF">HID58_026003</name>
</gene>
<dbReference type="InterPro" id="IPR001611">
    <property type="entry name" value="Leu-rich_rpt"/>
</dbReference>
<name>A0ABQ8CMR9_BRANA</name>
<dbReference type="Pfam" id="PF24758">
    <property type="entry name" value="LRR_At5g56370"/>
    <property type="match status" value="1"/>
</dbReference>
<dbReference type="SMART" id="SM00479">
    <property type="entry name" value="EXOIII"/>
    <property type="match status" value="2"/>
</dbReference>
<dbReference type="EMBL" id="JAGKQM010000007">
    <property type="protein sequence ID" value="KAH0918343.1"/>
    <property type="molecule type" value="Genomic_DNA"/>
</dbReference>
<evidence type="ECO:0000256" key="2">
    <source>
        <dbReference type="ARBA" id="ARBA00022801"/>
    </source>
</evidence>
<dbReference type="Gene3D" id="1.20.1280.50">
    <property type="match status" value="1"/>
</dbReference>
<protein>
    <recommendedName>
        <fullName evidence="6">F-box domain-containing protein</fullName>
    </recommendedName>
</protein>